<proteinExistence type="predicted"/>
<dbReference type="AlphaFoldDB" id="A0ABD3MSE1"/>
<protein>
    <recommendedName>
        <fullName evidence="4">Coenzyme Q-binding protein COQ10 START domain-containing protein</fullName>
    </recommendedName>
</protein>
<organism evidence="2 3">
    <name type="scientific">Discostella pseudostelligera</name>
    <dbReference type="NCBI Taxonomy" id="259834"/>
    <lineage>
        <taxon>Eukaryota</taxon>
        <taxon>Sar</taxon>
        <taxon>Stramenopiles</taxon>
        <taxon>Ochrophyta</taxon>
        <taxon>Bacillariophyta</taxon>
        <taxon>Coscinodiscophyceae</taxon>
        <taxon>Thalassiosirophycidae</taxon>
        <taxon>Stephanodiscales</taxon>
        <taxon>Stephanodiscaceae</taxon>
        <taxon>Discostella</taxon>
    </lineage>
</organism>
<evidence type="ECO:0000313" key="2">
    <source>
        <dbReference type="EMBL" id="KAL3766019.1"/>
    </source>
</evidence>
<dbReference type="Proteomes" id="UP001530293">
    <property type="component" value="Unassembled WGS sequence"/>
</dbReference>
<reference evidence="2 3" key="1">
    <citation type="submission" date="2024-10" db="EMBL/GenBank/DDBJ databases">
        <title>Updated reference genomes for cyclostephanoid diatoms.</title>
        <authorList>
            <person name="Roberts W.R."/>
            <person name="Alverson A.J."/>
        </authorList>
    </citation>
    <scope>NUCLEOTIDE SEQUENCE [LARGE SCALE GENOMIC DNA]</scope>
    <source>
        <strain evidence="2 3">AJA232-27</strain>
    </source>
</reference>
<keyword evidence="1" id="KW-0732">Signal</keyword>
<name>A0ABD3MSE1_9STRA</name>
<evidence type="ECO:0000256" key="1">
    <source>
        <dbReference type="SAM" id="SignalP"/>
    </source>
</evidence>
<comment type="caution">
    <text evidence="2">The sequence shown here is derived from an EMBL/GenBank/DDBJ whole genome shotgun (WGS) entry which is preliminary data.</text>
</comment>
<keyword evidence="3" id="KW-1185">Reference proteome</keyword>
<feature type="signal peptide" evidence="1">
    <location>
        <begin position="1"/>
        <end position="18"/>
    </location>
</feature>
<feature type="chain" id="PRO_5044761096" description="Coenzyme Q-binding protein COQ10 START domain-containing protein" evidence="1">
    <location>
        <begin position="19"/>
        <end position="200"/>
    </location>
</feature>
<accession>A0ABD3MSE1</accession>
<evidence type="ECO:0008006" key="4">
    <source>
        <dbReference type="Google" id="ProtNLM"/>
    </source>
</evidence>
<evidence type="ECO:0000313" key="3">
    <source>
        <dbReference type="Proteomes" id="UP001530293"/>
    </source>
</evidence>
<dbReference type="EMBL" id="JALLBG020000089">
    <property type="protein sequence ID" value="KAL3766019.1"/>
    <property type="molecule type" value="Genomic_DNA"/>
</dbReference>
<sequence length="200" mass="22534">MQNLLLPLILFSIHTSSAVLFAFQSDSSMPFVARASAAVVAAAASRRHRMLGIGLMRPKSNDQIRLPPLELSLPRQDYEELIDIDIPLSFEIENIEEYHVVEDEEDEEDVTVIMDDEVVVVVGTTNTKKNSIECSASILLPFSEDVAFDAFSDLTRQPSWCKYLHSVEYIGFVDGEDENDGNLPLRQSRWTIGVKGLRFR</sequence>
<gene>
    <name evidence="2" type="ORF">ACHAWU_002734</name>
</gene>